<keyword evidence="1" id="KW-0812">Transmembrane</keyword>
<dbReference type="PANTHER" id="PTHR36434">
    <property type="entry name" value="MEMBRANE PROTEASE YUGP-RELATED"/>
    <property type="match status" value="1"/>
</dbReference>
<dbReference type="InterPro" id="IPR007395">
    <property type="entry name" value="Zn_peptidase_2"/>
</dbReference>
<evidence type="ECO:0000256" key="1">
    <source>
        <dbReference type="SAM" id="Phobius"/>
    </source>
</evidence>
<name>A0A6J7HJ64_9ZZZZ</name>
<reference evidence="2" key="1">
    <citation type="submission" date="2020-05" db="EMBL/GenBank/DDBJ databases">
        <authorList>
            <person name="Chiriac C."/>
            <person name="Salcher M."/>
            <person name="Ghai R."/>
            <person name="Kavagutti S V."/>
        </authorList>
    </citation>
    <scope>NUCLEOTIDE SEQUENCE</scope>
</reference>
<dbReference type="AlphaFoldDB" id="A0A6J7HJ64"/>
<feature type="transmembrane region" description="Helical" evidence="1">
    <location>
        <begin position="146"/>
        <end position="165"/>
    </location>
</feature>
<proteinExistence type="predicted"/>
<dbReference type="EMBL" id="CAFBMX010000002">
    <property type="protein sequence ID" value="CAB4919398.1"/>
    <property type="molecule type" value="Genomic_DNA"/>
</dbReference>
<protein>
    <submittedName>
        <fullName evidence="2">Unannotated protein</fullName>
    </submittedName>
</protein>
<feature type="transmembrane region" description="Helical" evidence="1">
    <location>
        <begin position="119"/>
        <end position="140"/>
    </location>
</feature>
<feature type="transmembrane region" description="Helical" evidence="1">
    <location>
        <begin position="6"/>
        <end position="25"/>
    </location>
</feature>
<gene>
    <name evidence="2" type="ORF">UFOPK3674_00451</name>
</gene>
<dbReference type="Pfam" id="PF04298">
    <property type="entry name" value="Zn_peptidase_2"/>
    <property type="match status" value="1"/>
</dbReference>
<feature type="transmembrane region" description="Helical" evidence="1">
    <location>
        <begin position="204"/>
        <end position="224"/>
    </location>
</feature>
<accession>A0A6J7HJ64</accession>
<keyword evidence="1" id="KW-1133">Transmembrane helix</keyword>
<dbReference type="PANTHER" id="PTHR36434:SF1">
    <property type="entry name" value="MEMBRANE PROTEASE YUGP-RELATED"/>
    <property type="match status" value="1"/>
</dbReference>
<keyword evidence="1" id="KW-0472">Membrane</keyword>
<sequence>MNNLGLYLVCLVVPMVFGLWAQHYVKSTFTKFMEVPEDTGLTGAQVARQILDANGLQNVPVNAVPGALSDHYDPRARTVNLSEPVYGGASLSSTAVAAHEVGHAIQHAKAYFPMTVRSSLWPVTSFASSTWMILLIIGAVLGATNLIIVAVALYAAVVLFQFVTLPVEFDASRRAAVQLKTLGIANPEESVGVRKVLTAAAMTYVAGALAALSQLLYFVLTFLGNNR</sequence>
<organism evidence="2">
    <name type="scientific">freshwater metagenome</name>
    <dbReference type="NCBI Taxonomy" id="449393"/>
    <lineage>
        <taxon>unclassified sequences</taxon>
        <taxon>metagenomes</taxon>
        <taxon>ecological metagenomes</taxon>
    </lineage>
</organism>
<evidence type="ECO:0000313" key="2">
    <source>
        <dbReference type="EMBL" id="CAB4919398.1"/>
    </source>
</evidence>